<name>A0A183MCT6_9TREM</name>
<dbReference type="EMBL" id="UZAI01011509">
    <property type="protein sequence ID" value="VDP08980.1"/>
    <property type="molecule type" value="Genomic_DNA"/>
</dbReference>
<reference evidence="1 2" key="1">
    <citation type="submission" date="2018-11" db="EMBL/GenBank/DDBJ databases">
        <authorList>
            <consortium name="Pathogen Informatics"/>
        </authorList>
    </citation>
    <scope>NUCLEOTIDE SEQUENCE [LARGE SCALE GENOMIC DNA]</scope>
    <source>
        <strain evidence="1 2">Zambia</strain>
    </source>
</reference>
<gene>
    <name evidence="1" type="ORF">SMRZ_LOCUS13861</name>
</gene>
<dbReference type="AlphaFoldDB" id="A0A183MCT6"/>
<sequence>MKTSTSDGKHVIQWTSRMQLDDLDFAGDLSLLSQTQNADVKARIDKARAAYIQLKYIWNRKQQSINTKVRIFNTNVKTIILYRVETWRTTKVIIQKIQVLINSCLREILRIRWPDTVSNNLLWERKNQISEGEEIKKKRWKCIRHTMRKTLNCVTWNPQVYEKRGKPKNI</sequence>
<accession>A0A183MCT6</accession>
<evidence type="ECO:0000313" key="1">
    <source>
        <dbReference type="EMBL" id="VDP08980.1"/>
    </source>
</evidence>
<dbReference type="Proteomes" id="UP000277204">
    <property type="component" value="Unassembled WGS sequence"/>
</dbReference>
<evidence type="ECO:0000313" key="2">
    <source>
        <dbReference type="Proteomes" id="UP000277204"/>
    </source>
</evidence>
<dbReference type="InterPro" id="IPR045609">
    <property type="entry name" value="DUF6451"/>
</dbReference>
<proteinExistence type="predicted"/>
<dbReference type="PANTHER" id="PTHR47027">
    <property type="entry name" value="REVERSE TRANSCRIPTASE DOMAIN-CONTAINING PROTEIN"/>
    <property type="match status" value="1"/>
</dbReference>
<dbReference type="PANTHER" id="PTHR47027:SF25">
    <property type="entry name" value="REVERSE TRANSCRIPTASE DOMAIN-CONTAINING PROTEIN"/>
    <property type="match status" value="1"/>
</dbReference>
<organism evidence="1 2">
    <name type="scientific">Schistosoma margrebowiei</name>
    <dbReference type="NCBI Taxonomy" id="48269"/>
    <lineage>
        <taxon>Eukaryota</taxon>
        <taxon>Metazoa</taxon>
        <taxon>Spiralia</taxon>
        <taxon>Lophotrochozoa</taxon>
        <taxon>Platyhelminthes</taxon>
        <taxon>Trematoda</taxon>
        <taxon>Digenea</taxon>
        <taxon>Strigeidida</taxon>
        <taxon>Schistosomatoidea</taxon>
        <taxon>Schistosomatidae</taxon>
        <taxon>Schistosoma</taxon>
    </lineage>
</organism>
<dbReference type="Pfam" id="PF20049">
    <property type="entry name" value="DUF6451"/>
    <property type="match status" value="1"/>
</dbReference>
<protein>
    <submittedName>
        <fullName evidence="1">Uncharacterized protein</fullName>
    </submittedName>
</protein>
<keyword evidence="2" id="KW-1185">Reference proteome</keyword>